<proteinExistence type="predicted"/>
<name>A0A8S5PAW4_9CAUD</name>
<dbReference type="EMBL" id="BK015368">
    <property type="protein sequence ID" value="DAE03595.1"/>
    <property type="molecule type" value="Genomic_DNA"/>
</dbReference>
<sequence length="34" mass="3693">MFIILTIPLSVVLQVGGFFCIISTIEGVLLRGNQ</sequence>
<reference evidence="1" key="1">
    <citation type="journal article" date="2021" name="Proc. Natl. Acad. Sci. U.S.A.">
        <title>A Catalog of Tens of Thousands of Viruses from Human Metagenomes Reveals Hidden Associations with Chronic Diseases.</title>
        <authorList>
            <person name="Tisza M.J."/>
            <person name="Buck C.B."/>
        </authorList>
    </citation>
    <scope>NUCLEOTIDE SEQUENCE</scope>
    <source>
        <strain evidence="1">CtpoI7</strain>
    </source>
</reference>
<organism evidence="1">
    <name type="scientific">Siphoviridae sp. ctpoI7</name>
    <dbReference type="NCBI Taxonomy" id="2825678"/>
    <lineage>
        <taxon>Viruses</taxon>
        <taxon>Duplodnaviria</taxon>
        <taxon>Heunggongvirae</taxon>
        <taxon>Uroviricota</taxon>
        <taxon>Caudoviricetes</taxon>
    </lineage>
</organism>
<accession>A0A8S5PAW4</accession>
<protein>
    <submittedName>
        <fullName evidence="1">Uncharacterized protein</fullName>
    </submittedName>
</protein>
<evidence type="ECO:0000313" key="1">
    <source>
        <dbReference type="EMBL" id="DAE03595.1"/>
    </source>
</evidence>